<dbReference type="SUPFAM" id="SSF161098">
    <property type="entry name" value="MetI-like"/>
    <property type="match status" value="1"/>
</dbReference>
<feature type="domain" description="ABC transmembrane type-1" evidence="8">
    <location>
        <begin position="45"/>
        <end position="229"/>
    </location>
</feature>
<accession>A0ABN2MB08</accession>
<comment type="similarity">
    <text evidence="7">Belongs to the binding-protein-dependent transport system permease family.</text>
</comment>
<feature type="transmembrane region" description="Helical" evidence="7">
    <location>
        <begin position="85"/>
        <end position="105"/>
    </location>
</feature>
<dbReference type="Proteomes" id="UP001500218">
    <property type="component" value="Unassembled WGS sequence"/>
</dbReference>
<evidence type="ECO:0000313" key="9">
    <source>
        <dbReference type="EMBL" id="GAA1818508.1"/>
    </source>
</evidence>
<keyword evidence="6 7" id="KW-0472">Membrane</keyword>
<evidence type="ECO:0000256" key="3">
    <source>
        <dbReference type="ARBA" id="ARBA00022475"/>
    </source>
</evidence>
<dbReference type="Pfam" id="PF00528">
    <property type="entry name" value="BPD_transp_1"/>
    <property type="match status" value="1"/>
</dbReference>
<gene>
    <name evidence="9" type="ORF">GCM10009682_43950</name>
</gene>
<feature type="transmembrane region" description="Helical" evidence="7">
    <location>
        <begin position="111"/>
        <end position="130"/>
    </location>
</feature>
<organism evidence="9 10">
    <name type="scientific">Luedemannella flava</name>
    <dbReference type="NCBI Taxonomy" id="349316"/>
    <lineage>
        <taxon>Bacteria</taxon>
        <taxon>Bacillati</taxon>
        <taxon>Actinomycetota</taxon>
        <taxon>Actinomycetes</taxon>
        <taxon>Micromonosporales</taxon>
        <taxon>Micromonosporaceae</taxon>
        <taxon>Luedemannella</taxon>
    </lineage>
</organism>
<evidence type="ECO:0000256" key="7">
    <source>
        <dbReference type="RuleBase" id="RU363032"/>
    </source>
</evidence>
<evidence type="ECO:0000313" key="10">
    <source>
        <dbReference type="Proteomes" id="UP001500218"/>
    </source>
</evidence>
<keyword evidence="3" id="KW-1003">Cell membrane</keyword>
<keyword evidence="5 7" id="KW-1133">Transmembrane helix</keyword>
<keyword evidence="10" id="KW-1185">Reference proteome</keyword>
<protein>
    <recommendedName>
        <fullName evidence="8">ABC transmembrane type-1 domain-containing protein</fullName>
    </recommendedName>
</protein>
<dbReference type="CDD" id="cd06261">
    <property type="entry name" value="TM_PBP2"/>
    <property type="match status" value="1"/>
</dbReference>
<comment type="caution">
    <text evidence="9">The sequence shown here is derived from an EMBL/GenBank/DDBJ whole genome shotgun (WGS) entry which is preliminary data.</text>
</comment>
<sequence>MGPVVGWWALSASGVVDPPQFLPSPVATWKAIVAMASTGELFTDAWATIQRVFWGFGAAIAISVPLGILIGTFRGAQSLFEPVIGLVRYLPVGAFIPLLIIWLGLGEPPKITLILLATVFFNTVMTADVVRQVPTSLIDVSYTLGARVGEVLRKVIIPHSLPGIVDAIRVNAAAAINFVVVAELIAPDAGLGYRITKVARFSQVDQIFAVLVVIALIGVTIDITLRILRDRIGRWV</sequence>
<evidence type="ECO:0000259" key="8">
    <source>
        <dbReference type="PROSITE" id="PS50928"/>
    </source>
</evidence>
<dbReference type="PROSITE" id="PS50928">
    <property type="entry name" value="ABC_TM1"/>
    <property type="match status" value="1"/>
</dbReference>
<keyword evidence="2 7" id="KW-0813">Transport</keyword>
<dbReference type="PANTHER" id="PTHR30151:SF0">
    <property type="entry name" value="ABC TRANSPORTER PERMEASE PROTEIN MJ0413-RELATED"/>
    <property type="match status" value="1"/>
</dbReference>
<keyword evidence="4 7" id="KW-0812">Transmembrane</keyword>
<proteinExistence type="inferred from homology"/>
<evidence type="ECO:0000256" key="1">
    <source>
        <dbReference type="ARBA" id="ARBA00004651"/>
    </source>
</evidence>
<dbReference type="EMBL" id="BAAALT010000156">
    <property type="protein sequence ID" value="GAA1818508.1"/>
    <property type="molecule type" value="Genomic_DNA"/>
</dbReference>
<evidence type="ECO:0000256" key="6">
    <source>
        <dbReference type="ARBA" id="ARBA00023136"/>
    </source>
</evidence>
<dbReference type="PANTHER" id="PTHR30151">
    <property type="entry name" value="ALKANE SULFONATE ABC TRANSPORTER-RELATED, MEMBRANE SUBUNIT"/>
    <property type="match status" value="1"/>
</dbReference>
<feature type="transmembrane region" description="Helical" evidence="7">
    <location>
        <begin position="206"/>
        <end position="228"/>
    </location>
</feature>
<dbReference type="Gene3D" id="1.10.3720.10">
    <property type="entry name" value="MetI-like"/>
    <property type="match status" value="1"/>
</dbReference>
<evidence type="ECO:0000256" key="2">
    <source>
        <dbReference type="ARBA" id="ARBA00022448"/>
    </source>
</evidence>
<dbReference type="InterPro" id="IPR000515">
    <property type="entry name" value="MetI-like"/>
</dbReference>
<comment type="subcellular location">
    <subcellularLocation>
        <location evidence="1 7">Cell membrane</location>
        <topology evidence="1 7">Multi-pass membrane protein</topology>
    </subcellularLocation>
</comment>
<evidence type="ECO:0000256" key="4">
    <source>
        <dbReference type="ARBA" id="ARBA00022692"/>
    </source>
</evidence>
<dbReference type="InterPro" id="IPR035906">
    <property type="entry name" value="MetI-like_sf"/>
</dbReference>
<name>A0ABN2MB08_9ACTN</name>
<feature type="transmembrane region" description="Helical" evidence="7">
    <location>
        <begin position="52"/>
        <end position="73"/>
    </location>
</feature>
<reference evidence="9 10" key="1">
    <citation type="journal article" date="2019" name="Int. J. Syst. Evol. Microbiol.">
        <title>The Global Catalogue of Microorganisms (GCM) 10K type strain sequencing project: providing services to taxonomists for standard genome sequencing and annotation.</title>
        <authorList>
            <consortium name="The Broad Institute Genomics Platform"/>
            <consortium name="The Broad Institute Genome Sequencing Center for Infectious Disease"/>
            <person name="Wu L."/>
            <person name="Ma J."/>
        </authorList>
    </citation>
    <scope>NUCLEOTIDE SEQUENCE [LARGE SCALE GENOMIC DNA]</scope>
    <source>
        <strain evidence="9 10">JCM 13250</strain>
    </source>
</reference>
<evidence type="ECO:0000256" key="5">
    <source>
        <dbReference type="ARBA" id="ARBA00022989"/>
    </source>
</evidence>